<keyword evidence="2" id="KW-1185">Reference proteome</keyword>
<proteinExistence type="predicted"/>
<protein>
    <submittedName>
        <fullName evidence="1">7384_t:CDS:1</fullName>
    </submittedName>
</protein>
<reference evidence="1" key="1">
    <citation type="submission" date="2021-06" db="EMBL/GenBank/DDBJ databases">
        <authorList>
            <person name="Kallberg Y."/>
            <person name="Tangrot J."/>
            <person name="Rosling A."/>
        </authorList>
    </citation>
    <scope>NUCLEOTIDE SEQUENCE</scope>
    <source>
        <strain evidence="1">AZ414A</strain>
    </source>
</reference>
<dbReference type="OrthoDB" id="2325450at2759"/>
<gene>
    <name evidence="1" type="ORF">DEBURN_LOCUS9679</name>
</gene>
<name>A0A9N9GIE4_9GLOM</name>
<dbReference type="AlphaFoldDB" id="A0A9N9GIE4"/>
<dbReference type="Proteomes" id="UP000789706">
    <property type="component" value="Unassembled WGS sequence"/>
</dbReference>
<evidence type="ECO:0000313" key="1">
    <source>
        <dbReference type="EMBL" id="CAG8604423.1"/>
    </source>
</evidence>
<dbReference type="EMBL" id="CAJVPK010002013">
    <property type="protein sequence ID" value="CAG8604423.1"/>
    <property type="molecule type" value="Genomic_DNA"/>
</dbReference>
<sequence>MGIITNINKEKQEIRRAFCIRGGIEDLVIKKHISSFYINGEHANRKQFPIIVAYDLTVHKTLANISLPKCGKKGQAYGDEELRK</sequence>
<comment type="caution">
    <text evidence="1">The sequence shown here is derived from an EMBL/GenBank/DDBJ whole genome shotgun (WGS) entry which is preliminary data.</text>
</comment>
<evidence type="ECO:0000313" key="2">
    <source>
        <dbReference type="Proteomes" id="UP000789706"/>
    </source>
</evidence>
<accession>A0A9N9GIE4</accession>
<organism evidence="1 2">
    <name type="scientific">Diversispora eburnea</name>
    <dbReference type="NCBI Taxonomy" id="1213867"/>
    <lineage>
        <taxon>Eukaryota</taxon>
        <taxon>Fungi</taxon>
        <taxon>Fungi incertae sedis</taxon>
        <taxon>Mucoromycota</taxon>
        <taxon>Glomeromycotina</taxon>
        <taxon>Glomeromycetes</taxon>
        <taxon>Diversisporales</taxon>
        <taxon>Diversisporaceae</taxon>
        <taxon>Diversispora</taxon>
    </lineage>
</organism>